<evidence type="ECO:0000313" key="3">
    <source>
        <dbReference type="Proteomes" id="UP000657035"/>
    </source>
</evidence>
<evidence type="ECO:0000313" key="2">
    <source>
        <dbReference type="EMBL" id="NXC78170.1"/>
    </source>
</evidence>
<dbReference type="SUPFAM" id="SSF109640">
    <property type="entry name" value="KRAB domain (Kruppel-associated box)"/>
    <property type="match status" value="1"/>
</dbReference>
<dbReference type="PANTHER" id="PTHR23232">
    <property type="entry name" value="KRAB DOMAIN C2H2 ZINC FINGER"/>
    <property type="match status" value="1"/>
</dbReference>
<organism evidence="2 3">
    <name type="scientific">Anhinga anhinga</name>
    <name type="common">Anhinga</name>
    <name type="synonym">Plotus anhinga</name>
    <dbReference type="NCBI Taxonomy" id="56067"/>
    <lineage>
        <taxon>Eukaryota</taxon>
        <taxon>Metazoa</taxon>
        <taxon>Chordata</taxon>
        <taxon>Craniata</taxon>
        <taxon>Vertebrata</taxon>
        <taxon>Euteleostomi</taxon>
        <taxon>Archelosauria</taxon>
        <taxon>Archosauria</taxon>
        <taxon>Dinosauria</taxon>
        <taxon>Saurischia</taxon>
        <taxon>Theropoda</taxon>
        <taxon>Coelurosauria</taxon>
        <taxon>Aves</taxon>
        <taxon>Neognathae</taxon>
        <taxon>Neoaves</taxon>
        <taxon>Aequornithes</taxon>
        <taxon>Suliformes</taxon>
        <taxon>Anhingidae</taxon>
        <taxon>Anhinga</taxon>
    </lineage>
</organism>
<dbReference type="Proteomes" id="UP000657035">
    <property type="component" value="Unassembled WGS sequence"/>
</dbReference>
<feature type="non-terminal residue" evidence="2">
    <location>
        <position position="57"/>
    </location>
</feature>
<protein>
    <submittedName>
        <fullName evidence="2">ZN699 protein</fullName>
    </submittedName>
</protein>
<name>A0A851QEQ7_ANHAN</name>
<dbReference type="PANTHER" id="PTHR23232:SF133">
    <property type="entry name" value="RIKEN CDNA 1700020N01 GENE"/>
    <property type="match status" value="1"/>
</dbReference>
<comment type="caution">
    <text evidence="2">The sequence shown here is derived from an EMBL/GenBank/DDBJ whole genome shotgun (WGS) entry which is preliminary data.</text>
</comment>
<dbReference type="AlphaFoldDB" id="A0A851QEQ7"/>
<evidence type="ECO:0000259" key="1">
    <source>
        <dbReference type="PROSITE" id="PS50805"/>
    </source>
</evidence>
<sequence length="57" mass="6558">LLQESVTFEEVAVHFTKEQWALLDLAQRALYVDVMVENYKTVTSLGKESCPFQLPKL</sequence>
<proteinExistence type="predicted"/>
<accession>A0A851QEQ7</accession>
<keyword evidence="3" id="KW-1185">Reference proteome</keyword>
<dbReference type="CDD" id="cd07765">
    <property type="entry name" value="KRAB_A-box"/>
    <property type="match status" value="1"/>
</dbReference>
<dbReference type="OrthoDB" id="9892686at2759"/>
<reference evidence="2" key="1">
    <citation type="submission" date="2019-09" db="EMBL/GenBank/DDBJ databases">
        <title>Bird 10,000 Genomes (B10K) Project - Family phase.</title>
        <authorList>
            <person name="Zhang G."/>
        </authorList>
    </citation>
    <scope>NUCLEOTIDE SEQUENCE</scope>
    <source>
        <strain evidence="2">B10K-CU-031-38</strain>
    </source>
</reference>
<dbReference type="EMBL" id="WBMU01006585">
    <property type="protein sequence ID" value="NXC78170.1"/>
    <property type="molecule type" value="Genomic_DNA"/>
</dbReference>
<feature type="non-terminal residue" evidence="2">
    <location>
        <position position="1"/>
    </location>
</feature>
<dbReference type="InterPro" id="IPR036051">
    <property type="entry name" value="KRAB_dom_sf"/>
</dbReference>
<dbReference type="InterPro" id="IPR050169">
    <property type="entry name" value="Krueppel_C2H2_ZnF"/>
</dbReference>
<dbReference type="SMART" id="SM00349">
    <property type="entry name" value="KRAB"/>
    <property type="match status" value="1"/>
</dbReference>
<dbReference type="GO" id="GO:0006355">
    <property type="term" value="P:regulation of DNA-templated transcription"/>
    <property type="evidence" value="ECO:0007669"/>
    <property type="project" value="InterPro"/>
</dbReference>
<dbReference type="Pfam" id="PF01352">
    <property type="entry name" value="KRAB"/>
    <property type="match status" value="1"/>
</dbReference>
<dbReference type="Gene3D" id="6.10.140.140">
    <property type="match status" value="1"/>
</dbReference>
<feature type="domain" description="KRAB" evidence="1">
    <location>
        <begin position="6"/>
        <end position="57"/>
    </location>
</feature>
<dbReference type="InterPro" id="IPR001909">
    <property type="entry name" value="KRAB"/>
</dbReference>
<gene>
    <name evidence="2" type="primary">Znf699</name>
    <name evidence="2" type="ORF">ANHANH_R15094</name>
</gene>
<dbReference type="PROSITE" id="PS50805">
    <property type="entry name" value="KRAB"/>
    <property type="match status" value="1"/>
</dbReference>